<dbReference type="AlphaFoldDB" id="A0A8T0V025"/>
<keyword evidence="3" id="KW-1185">Reference proteome</keyword>
<evidence type="ECO:0000256" key="1">
    <source>
        <dbReference type="SAM" id="MobiDB-lite"/>
    </source>
</evidence>
<organism evidence="2 3">
    <name type="scientific">Panicum virgatum</name>
    <name type="common">Blackwell switchgrass</name>
    <dbReference type="NCBI Taxonomy" id="38727"/>
    <lineage>
        <taxon>Eukaryota</taxon>
        <taxon>Viridiplantae</taxon>
        <taxon>Streptophyta</taxon>
        <taxon>Embryophyta</taxon>
        <taxon>Tracheophyta</taxon>
        <taxon>Spermatophyta</taxon>
        <taxon>Magnoliopsida</taxon>
        <taxon>Liliopsida</taxon>
        <taxon>Poales</taxon>
        <taxon>Poaceae</taxon>
        <taxon>PACMAD clade</taxon>
        <taxon>Panicoideae</taxon>
        <taxon>Panicodae</taxon>
        <taxon>Paniceae</taxon>
        <taxon>Panicinae</taxon>
        <taxon>Panicum</taxon>
        <taxon>Panicum sect. Hiantes</taxon>
    </lineage>
</organism>
<evidence type="ECO:0000313" key="3">
    <source>
        <dbReference type="Proteomes" id="UP000823388"/>
    </source>
</evidence>
<feature type="region of interest" description="Disordered" evidence="1">
    <location>
        <begin position="1"/>
        <end position="33"/>
    </location>
</feature>
<gene>
    <name evidence="2" type="ORF">PVAP13_3KG520105</name>
</gene>
<evidence type="ECO:0000313" key="2">
    <source>
        <dbReference type="EMBL" id="KAG2629991.1"/>
    </source>
</evidence>
<name>A0A8T0V025_PANVG</name>
<sequence length="99" mass="10336">MRAAAASSAAAGVRALRRGRESSAAPATHGEAPQPQLLACYGRRWASKLIFQALSLISNPGDGASMRASAHQSHTPLSIFSSEKLAIAGTEEASKQSRF</sequence>
<proteinExistence type="predicted"/>
<accession>A0A8T0V025</accession>
<protein>
    <submittedName>
        <fullName evidence="2">Uncharacterized protein</fullName>
    </submittedName>
</protein>
<dbReference type="EMBL" id="CM029041">
    <property type="protein sequence ID" value="KAG2629991.1"/>
    <property type="molecule type" value="Genomic_DNA"/>
</dbReference>
<feature type="compositionally biased region" description="Low complexity" evidence="1">
    <location>
        <begin position="1"/>
        <end position="14"/>
    </location>
</feature>
<comment type="caution">
    <text evidence="2">The sequence shown here is derived from an EMBL/GenBank/DDBJ whole genome shotgun (WGS) entry which is preliminary data.</text>
</comment>
<reference evidence="2" key="1">
    <citation type="submission" date="2020-05" db="EMBL/GenBank/DDBJ databases">
        <title>WGS assembly of Panicum virgatum.</title>
        <authorList>
            <person name="Lovell J.T."/>
            <person name="Jenkins J."/>
            <person name="Shu S."/>
            <person name="Juenger T.E."/>
            <person name="Schmutz J."/>
        </authorList>
    </citation>
    <scope>NUCLEOTIDE SEQUENCE</scope>
    <source>
        <strain evidence="2">AP13</strain>
    </source>
</reference>
<dbReference type="Proteomes" id="UP000823388">
    <property type="component" value="Chromosome 3K"/>
</dbReference>